<dbReference type="InterPro" id="IPR000182">
    <property type="entry name" value="GNAT_dom"/>
</dbReference>
<evidence type="ECO:0000256" key="1">
    <source>
        <dbReference type="ARBA" id="ARBA00022679"/>
    </source>
</evidence>
<feature type="domain" description="N-acetyltransferase" evidence="3">
    <location>
        <begin position="1"/>
        <end position="147"/>
    </location>
</feature>
<evidence type="ECO:0000259" key="3">
    <source>
        <dbReference type="PROSITE" id="PS51186"/>
    </source>
</evidence>
<sequence>MQILELDITFLTKTIQLVRATDKDFSWSDKQIEDSLINDTVLGLMIDSELVAVAIFNYIFETAELLYICVDTSMQSRGVASKLLKYSINHLAKKEVKELFLEVDINNTKAISLYNKLNFIKVSQRKNYYKKTDGSLNDALICRLNISNKP</sequence>
<keyword evidence="2" id="KW-0012">Acyltransferase</keyword>
<name>B0U087_FRAP2</name>
<dbReference type="EMBL" id="CP000937">
    <property type="protein sequence ID" value="ABZ87917.1"/>
    <property type="molecule type" value="Genomic_DNA"/>
</dbReference>
<dbReference type="GO" id="GO:0016747">
    <property type="term" value="F:acyltransferase activity, transferring groups other than amino-acyl groups"/>
    <property type="evidence" value="ECO:0007669"/>
    <property type="project" value="InterPro"/>
</dbReference>
<gene>
    <name evidence="4" type="ordered locus">Fphi_1692</name>
</gene>
<reference evidence="4" key="1">
    <citation type="submission" date="2009-01" db="EMBL/GenBank/DDBJ databases">
        <title>Complete sequence of chromosome of Francisella philomiragia subsp. philomiragia ATCC 25017.</title>
        <authorList>
            <consortium name="US DOE Joint Genome Institute"/>
            <person name="Copeland A."/>
            <person name="Lucas S."/>
            <person name="Lapidus A."/>
            <person name="Barry K."/>
            <person name="Detter J.C."/>
            <person name="Glavina del Rio T."/>
            <person name="Hammon N."/>
            <person name="Israni S."/>
            <person name="Dalin E."/>
            <person name="Tice H."/>
            <person name="Pitluck S."/>
            <person name="Chain P."/>
            <person name="Malfatti S."/>
            <person name="Shin M."/>
            <person name="Vergez L."/>
            <person name="Schmutz J."/>
            <person name="Larimer F."/>
            <person name="Land M."/>
            <person name="Hauser L."/>
            <person name="Richardson P."/>
        </authorList>
    </citation>
    <scope>NUCLEOTIDE SEQUENCE</scope>
    <source>
        <strain evidence="4">ATCC 25017</strain>
    </source>
</reference>
<dbReference type="PANTHER" id="PTHR42919:SF8">
    <property type="entry name" value="N-ALPHA-ACETYLTRANSFERASE 50"/>
    <property type="match status" value="1"/>
</dbReference>
<dbReference type="InterPro" id="IPR016181">
    <property type="entry name" value="Acyl_CoA_acyltransferase"/>
</dbReference>
<dbReference type="eggNOG" id="COG0456">
    <property type="taxonomic scope" value="Bacteria"/>
</dbReference>
<dbReference type="PROSITE" id="PS51186">
    <property type="entry name" value="GNAT"/>
    <property type="match status" value="1"/>
</dbReference>
<dbReference type="Gene3D" id="3.40.630.30">
    <property type="match status" value="1"/>
</dbReference>
<protein>
    <submittedName>
        <fullName evidence="4">Ribosomal-protein-alanine acetyltransferase</fullName>
    </submittedName>
</protein>
<keyword evidence="1 4" id="KW-0808">Transferase</keyword>
<dbReference type="SUPFAM" id="SSF55729">
    <property type="entry name" value="Acyl-CoA N-acyltransferases (Nat)"/>
    <property type="match status" value="1"/>
</dbReference>
<accession>B0U087</accession>
<dbReference type="KEGG" id="fph:Fphi_1692"/>
<dbReference type="Pfam" id="PF00583">
    <property type="entry name" value="Acetyltransf_1"/>
    <property type="match status" value="1"/>
</dbReference>
<dbReference type="AlphaFoldDB" id="B0U087"/>
<dbReference type="HOGENOM" id="CLU_013985_23_2_6"/>
<evidence type="ECO:0000313" key="4">
    <source>
        <dbReference type="EMBL" id="ABZ87917.1"/>
    </source>
</evidence>
<dbReference type="CDD" id="cd04301">
    <property type="entry name" value="NAT_SF"/>
    <property type="match status" value="1"/>
</dbReference>
<dbReference type="PANTHER" id="PTHR42919">
    <property type="entry name" value="N-ALPHA-ACETYLTRANSFERASE"/>
    <property type="match status" value="1"/>
</dbReference>
<organism evidence="4">
    <name type="scientific">Francisella philomiragia subsp. philomiragia (strain ATCC 25017 / CCUG 19701 / FSC 153 / O#319-036)</name>
    <dbReference type="NCBI Taxonomy" id="484022"/>
    <lineage>
        <taxon>Bacteria</taxon>
        <taxon>Pseudomonadati</taxon>
        <taxon>Pseudomonadota</taxon>
        <taxon>Gammaproteobacteria</taxon>
        <taxon>Thiotrichales</taxon>
        <taxon>Francisellaceae</taxon>
        <taxon>Francisella</taxon>
    </lineage>
</organism>
<evidence type="ECO:0000256" key="2">
    <source>
        <dbReference type="ARBA" id="ARBA00023315"/>
    </source>
</evidence>
<proteinExistence type="predicted"/>
<dbReference type="InterPro" id="IPR051556">
    <property type="entry name" value="N-term/lysine_N-AcTrnsfr"/>
</dbReference>